<feature type="domain" description="DUF4136" evidence="2">
    <location>
        <begin position="23"/>
        <end position="185"/>
    </location>
</feature>
<keyword evidence="4" id="KW-1185">Reference proteome</keyword>
<evidence type="ECO:0000256" key="1">
    <source>
        <dbReference type="SAM" id="SignalP"/>
    </source>
</evidence>
<feature type="chain" id="PRO_5020270535" evidence="1">
    <location>
        <begin position="24"/>
        <end position="189"/>
    </location>
</feature>
<dbReference type="Gene3D" id="3.30.160.670">
    <property type="match status" value="1"/>
</dbReference>
<dbReference type="EMBL" id="SWCI01000004">
    <property type="protein sequence ID" value="TKB49329.1"/>
    <property type="molecule type" value="Genomic_DNA"/>
</dbReference>
<sequence length="189" mass="21144">MLKRALLWIGILALAGCSSVSTEYDYDEKVAFGGFTKWAWVEATPDSGSANYQMDGLNDRRIRNALTGQLAAAGLSQVPASDAQVLVNYLTQVEKKIDVDTFYTSFGYYPYYHSRHGYWGTGVQADTRVREYKEGTLIVDIIDAKTKQLLWRGSGTDTVRKNLTPEKRTEQVQKVVAAIFEGYPPGKQK</sequence>
<gene>
    <name evidence="3" type="ORF">FCL40_08315</name>
</gene>
<dbReference type="Pfam" id="PF13590">
    <property type="entry name" value="DUF4136"/>
    <property type="match status" value="1"/>
</dbReference>
<keyword evidence="1" id="KW-0732">Signal</keyword>
<dbReference type="OrthoDB" id="329837at2"/>
<evidence type="ECO:0000313" key="4">
    <source>
        <dbReference type="Proteomes" id="UP000305674"/>
    </source>
</evidence>
<organism evidence="3 4">
    <name type="scientific">Ferrimonas sediminicola</name>
    <dbReference type="NCBI Taxonomy" id="2569538"/>
    <lineage>
        <taxon>Bacteria</taxon>
        <taxon>Pseudomonadati</taxon>
        <taxon>Pseudomonadota</taxon>
        <taxon>Gammaproteobacteria</taxon>
        <taxon>Alteromonadales</taxon>
        <taxon>Ferrimonadaceae</taxon>
        <taxon>Ferrimonas</taxon>
    </lineage>
</organism>
<dbReference type="Proteomes" id="UP000305674">
    <property type="component" value="Unassembled WGS sequence"/>
</dbReference>
<protein>
    <submittedName>
        <fullName evidence="3">DUF4136 domain-containing protein</fullName>
    </submittedName>
</protein>
<feature type="signal peptide" evidence="1">
    <location>
        <begin position="1"/>
        <end position="23"/>
    </location>
</feature>
<reference evidence="3 4" key="1">
    <citation type="submission" date="2019-04" db="EMBL/GenBank/DDBJ databases">
        <authorList>
            <person name="Hwang J.C."/>
        </authorList>
    </citation>
    <scope>NUCLEOTIDE SEQUENCE [LARGE SCALE GENOMIC DNA]</scope>
    <source>
        <strain evidence="3 4">IMCC35001</strain>
    </source>
</reference>
<dbReference type="PROSITE" id="PS51257">
    <property type="entry name" value="PROKAR_LIPOPROTEIN"/>
    <property type="match status" value="1"/>
</dbReference>
<proteinExistence type="predicted"/>
<accession>A0A4U1BDU8</accession>
<dbReference type="RefSeq" id="WP_136852700.1">
    <property type="nucleotide sequence ID" value="NZ_SWCI01000004.1"/>
</dbReference>
<name>A0A4U1BDU8_9GAMM</name>
<comment type="caution">
    <text evidence="3">The sequence shown here is derived from an EMBL/GenBank/DDBJ whole genome shotgun (WGS) entry which is preliminary data.</text>
</comment>
<dbReference type="AlphaFoldDB" id="A0A4U1BDU8"/>
<evidence type="ECO:0000313" key="3">
    <source>
        <dbReference type="EMBL" id="TKB49329.1"/>
    </source>
</evidence>
<dbReference type="InterPro" id="IPR025411">
    <property type="entry name" value="DUF4136"/>
</dbReference>
<evidence type="ECO:0000259" key="2">
    <source>
        <dbReference type="Pfam" id="PF13590"/>
    </source>
</evidence>